<dbReference type="InterPro" id="IPR006531">
    <property type="entry name" value="Gp5/Vgr_OB"/>
</dbReference>
<dbReference type="Gene3D" id="2.40.50.230">
    <property type="entry name" value="Gp5 N-terminal domain"/>
    <property type="match status" value="1"/>
</dbReference>
<name>A0A928WZS8_LEPEC</name>
<evidence type="ECO:0000259" key="1">
    <source>
        <dbReference type="Pfam" id="PF04717"/>
    </source>
</evidence>
<dbReference type="Proteomes" id="UP000615026">
    <property type="component" value="Unassembled WGS sequence"/>
</dbReference>
<comment type="caution">
    <text evidence="2">The sequence shown here is derived from an EMBL/GenBank/DDBJ whole genome shotgun (WGS) entry which is preliminary data.</text>
</comment>
<evidence type="ECO:0000313" key="2">
    <source>
        <dbReference type="EMBL" id="MBE9066450.1"/>
    </source>
</evidence>
<evidence type="ECO:0000313" key="3">
    <source>
        <dbReference type="Proteomes" id="UP000615026"/>
    </source>
</evidence>
<organism evidence="2 3">
    <name type="scientific">Leptolyngbya cf. ectocarpi LEGE 11479</name>
    <dbReference type="NCBI Taxonomy" id="1828722"/>
    <lineage>
        <taxon>Bacteria</taxon>
        <taxon>Bacillati</taxon>
        <taxon>Cyanobacteriota</taxon>
        <taxon>Cyanophyceae</taxon>
        <taxon>Leptolyngbyales</taxon>
        <taxon>Leptolyngbyaceae</taxon>
        <taxon>Leptolyngbya group</taxon>
        <taxon>Leptolyngbya</taxon>
    </lineage>
</organism>
<protein>
    <recommendedName>
        <fullName evidence="1">Gp5/Type VI secretion system Vgr protein OB-fold domain-containing protein</fullName>
    </recommendedName>
</protein>
<keyword evidence="3" id="KW-1185">Reference proteome</keyword>
<accession>A0A928WZS8</accession>
<dbReference type="Pfam" id="PF04717">
    <property type="entry name" value="Phage_base_V"/>
    <property type="match status" value="1"/>
</dbReference>
<proteinExistence type="predicted"/>
<reference evidence="2" key="1">
    <citation type="submission" date="2020-10" db="EMBL/GenBank/DDBJ databases">
        <authorList>
            <person name="Castelo-Branco R."/>
            <person name="Eusebio N."/>
            <person name="Adriana R."/>
            <person name="Vieira A."/>
            <person name="Brugerolle De Fraissinette N."/>
            <person name="Rezende De Castro R."/>
            <person name="Schneider M.P."/>
            <person name="Vasconcelos V."/>
            <person name="Leao P.N."/>
        </authorList>
    </citation>
    <scope>NUCLEOTIDE SEQUENCE</scope>
    <source>
        <strain evidence="2">LEGE 11479</strain>
    </source>
</reference>
<dbReference type="SUPFAM" id="SSF69255">
    <property type="entry name" value="gp5 N-terminal domain-like"/>
    <property type="match status" value="1"/>
</dbReference>
<sequence>MSDMYEMMEGRFFGKYRGIVKENLDPTGRGRLQVLVPAVMDQEPIWAMPCVPYAGNNMGLHMIPEKDSGVWVEFEAGDPSYPIWVGCFWGDGEVPNNNRSVPATPAVKIIRTEQGLMLTLDDQQQTIDLSDQNGNNLVSIEVRQGKVTVKGSLKVVVEAPQIELVENATHPVVFGDQLLQYLNQLVQSYMVHTHVPGVPTTAPPVPPMVPPTPSLLSIKVKAG</sequence>
<gene>
    <name evidence="2" type="ORF">IQ260_07275</name>
</gene>
<dbReference type="EMBL" id="JADEXP010000043">
    <property type="protein sequence ID" value="MBE9066450.1"/>
    <property type="molecule type" value="Genomic_DNA"/>
</dbReference>
<dbReference type="AlphaFoldDB" id="A0A928WZS8"/>
<dbReference type="InterPro" id="IPR037026">
    <property type="entry name" value="Vgr_OB-fold_dom_sf"/>
</dbReference>
<feature type="domain" description="Gp5/Type VI secretion system Vgr protein OB-fold" evidence="1">
    <location>
        <begin position="16"/>
        <end position="89"/>
    </location>
</feature>